<dbReference type="Proteomes" id="UP000229385">
    <property type="component" value="Unassembled WGS sequence"/>
</dbReference>
<evidence type="ECO:0000256" key="1">
    <source>
        <dbReference type="ARBA" id="ARBA00010935"/>
    </source>
</evidence>
<dbReference type="PANTHER" id="PTHR14699:SF0">
    <property type="entry name" value="TETRATRICOPEPTIDE REPEAT PROTEIN 21 HOMOLOG"/>
    <property type="match status" value="1"/>
</dbReference>
<dbReference type="GO" id="GO:0030991">
    <property type="term" value="C:intraciliary transport particle A"/>
    <property type="evidence" value="ECO:0007669"/>
    <property type="project" value="TreeGrafter"/>
</dbReference>
<dbReference type="Pfam" id="PF13432">
    <property type="entry name" value="TPR_16"/>
    <property type="match status" value="1"/>
</dbReference>
<accession>A0A2M7XAX4</accession>
<dbReference type="InterPro" id="IPR011990">
    <property type="entry name" value="TPR-like_helical_dom_sf"/>
</dbReference>
<reference evidence="4" key="1">
    <citation type="submission" date="2017-09" db="EMBL/GenBank/DDBJ databases">
        <title>Depth-based differentiation of microbial function through sediment-hosted aquifers and enrichment of novel symbionts in the deep terrestrial subsurface.</title>
        <authorList>
            <person name="Probst A.J."/>
            <person name="Ladd B."/>
            <person name="Jarett J.K."/>
            <person name="Geller-Mcgrath D.E."/>
            <person name="Sieber C.M.K."/>
            <person name="Emerson J.B."/>
            <person name="Anantharaman K."/>
            <person name="Thomas B.C."/>
            <person name="Malmstrom R."/>
            <person name="Stieglmeier M."/>
            <person name="Klingl A."/>
            <person name="Woyke T."/>
            <person name="Ryan C.M."/>
            <person name="Banfield J.F."/>
        </authorList>
    </citation>
    <scope>NUCLEOTIDE SEQUENCE [LARGE SCALE GENOMIC DNA]</scope>
</reference>
<dbReference type="AlphaFoldDB" id="A0A2M7XAX4"/>
<dbReference type="InterPro" id="IPR040364">
    <property type="entry name" value="TTC21A/TTC21B"/>
</dbReference>
<keyword evidence="2" id="KW-0802">TPR repeat</keyword>
<comment type="similarity">
    <text evidence="1">Belongs to the TTC21 family.</text>
</comment>
<dbReference type="Gene3D" id="1.25.40.10">
    <property type="entry name" value="Tetratricopeptide repeat domain"/>
    <property type="match status" value="1"/>
</dbReference>
<name>A0A2M7XAX4_9BACT</name>
<comment type="caution">
    <text evidence="3">The sequence shown here is derived from an EMBL/GenBank/DDBJ whole genome shotgun (WGS) entry which is preliminary data.</text>
</comment>
<dbReference type="EMBL" id="PFWU01000053">
    <property type="protein sequence ID" value="PJA45041.1"/>
    <property type="molecule type" value="Genomic_DNA"/>
</dbReference>
<feature type="repeat" description="TPR" evidence="2">
    <location>
        <begin position="145"/>
        <end position="178"/>
    </location>
</feature>
<dbReference type="SUPFAM" id="SSF48452">
    <property type="entry name" value="TPR-like"/>
    <property type="match status" value="1"/>
</dbReference>
<organism evidence="3 4">
    <name type="scientific">Candidatus Uhrbacteria bacterium CG_4_9_14_3_um_filter_50_9</name>
    <dbReference type="NCBI Taxonomy" id="1975035"/>
    <lineage>
        <taxon>Bacteria</taxon>
        <taxon>Candidatus Uhriibacteriota</taxon>
    </lineage>
</organism>
<evidence type="ECO:0000256" key="2">
    <source>
        <dbReference type="PROSITE-ProRule" id="PRU00339"/>
    </source>
</evidence>
<dbReference type="PANTHER" id="PTHR14699">
    <property type="entry name" value="STI2 PROTEIN-RELATED"/>
    <property type="match status" value="1"/>
</dbReference>
<protein>
    <submittedName>
        <fullName evidence="3">Uncharacterized protein</fullName>
    </submittedName>
</protein>
<gene>
    <name evidence="3" type="ORF">CO174_05370</name>
</gene>
<proteinExistence type="inferred from homology"/>
<dbReference type="SMART" id="SM00028">
    <property type="entry name" value="TPR"/>
    <property type="match status" value="3"/>
</dbReference>
<evidence type="ECO:0000313" key="4">
    <source>
        <dbReference type="Proteomes" id="UP000229385"/>
    </source>
</evidence>
<sequence>MTWIAITFIVLSLLLIGVIVYRKIPQLRIIDVTSIPQERARRVKEQLILKKLNRTGGAKLRVVEKVASQGVRTASKYGRRAVQRLYKMEQYYQKLKRTASEGQHAYSADVATTLIAEAEGFERQGEYIPAEKIYIDIISHNPKSIDAYEGLGNLYIKSGQLEQARETLKFTLRLAPDDASVNVSLAELEIAQGNHKTALEYLRKAVDKRSKNPKYLDFYIEAALESGSLKDARKGIKALKQVNAENKKLEEFERRFEEKKAVYVAKTTQPTEESSQND</sequence>
<dbReference type="InterPro" id="IPR019734">
    <property type="entry name" value="TPR_rpt"/>
</dbReference>
<evidence type="ECO:0000313" key="3">
    <source>
        <dbReference type="EMBL" id="PJA45041.1"/>
    </source>
</evidence>
<dbReference type="PROSITE" id="PS50005">
    <property type="entry name" value="TPR"/>
    <property type="match status" value="1"/>
</dbReference>